<feature type="domain" description="Transposable element P transposase-like RNase H" evidence="2">
    <location>
        <begin position="442"/>
        <end position="582"/>
    </location>
</feature>
<dbReference type="InterPro" id="IPR048365">
    <property type="entry name" value="TNP-like_RNaseH_N"/>
</dbReference>
<reference evidence="3" key="1">
    <citation type="submission" date="2021-11" db="EMBL/GenBank/DDBJ databases">
        <authorList>
            <person name="Schell T."/>
        </authorList>
    </citation>
    <scope>NUCLEOTIDE SEQUENCE</scope>
    <source>
        <strain evidence="3">M5</strain>
    </source>
</reference>
<comment type="caution">
    <text evidence="3">The sequence shown here is derived from an EMBL/GenBank/DDBJ whole genome shotgun (WGS) entry which is preliminary data.</text>
</comment>
<proteinExistence type="predicted"/>
<dbReference type="Pfam" id="PF21787">
    <property type="entry name" value="TNP-like_RNaseH_N"/>
    <property type="match status" value="1"/>
</dbReference>
<protein>
    <recommendedName>
        <fullName evidence="2">Transposable element P transposase-like RNase H domain-containing protein</fullName>
    </recommendedName>
</protein>
<sequence length="850" mass="96713">MEITEYCRFNFMEVKNQNSFLRWKQLIPNVKFSSKSRVCSQHFEECDIKKGEYVLDDFYPCSRWRLTTGAEPKHFLESPSQLPTKRRKALGNVTNVCVPTSSVVQQMSLPVKEPKKIVRKEKKCPTRVGHTTESETYPDVAVLVAVSDAHTSSCSMPLLATEEGCRTSKDPEIVYWDNYLNNEKEIIAPDQIFIQERTLDAICSSTIKTDKGSFITKSVEVASRKNVVLHMGGKKLSHKTIKCNFSNFVELGTIIQEFASLYPSQGLNNTSAADKRLFIRVFKIGTIDHDGQLRSISCEVNFEDEKNEKLFQKSLHKKRQLQYMKNRIIRSNIKVKSLEEKMNEFRKACKVLVAKKRRNSFDSKMKFLAQTEQQVVRAFFRKGSLKPTDKYHKAMRYEFAFVIDATLLFMKSHAAYVFLRESQLLPLPSPSTIRRMLSSSECSFGFSQLALDAIYEKLKDCEEFERWVNLILDEMTCTKELNFDTRTLVWKGIVDYDGELHVPVPNGICDHVLVFAAQAFKGKPKGWIQPFAWFRTKGAAPARVLVELVIKAISKLFEKGAIVKATAGDGASTNKSMMSQLGVTGDVGGASSVTHPMEPKHKVHFFVDVPHLLKSTRNHMYKHKLVQSEKVYKETGTTIKMFASITTIRAWRLSIRSAIALIEEIFNAGFHFVLTGKWNQDPFERLFRIVRSVNNHPSVTSWLQIIRYVTLQSRLNTARRNANIDDGEGVECLVSLAKCLKKKAKDLDVSAATIKSCLKEELLRELTIRYVGEIPNPKTYYIDNVAIYDLCGFLVRARPSLSSCADCKSSIVSSELLLPNDFTEADFTRLRTKGGLTYLFPLPCLKLFAS</sequence>
<keyword evidence="4" id="KW-1185">Reference proteome</keyword>
<dbReference type="AlphaFoldDB" id="A0A8J2S0Q2"/>
<evidence type="ECO:0000313" key="4">
    <source>
        <dbReference type="Proteomes" id="UP000789390"/>
    </source>
</evidence>
<name>A0A8J2S0Q2_9CRUS</name>
<organism evidence="3 4">
    <name type="scientific">Daphnia galeata</name>
    <dbReference type="NCBI Taxonomy" id="27404"/>
    <lineage>
        <taxon>Eukaryota</taxon>
        <taxon>Metazoa</taxon>
        <taxon>Ecdysozoa</taxon>
        <taxon>Arthropoda</taxon>
        <taxon>Crustacea</taxon>
        <taxon>Branchiopoda</taxon>
        <taxon>Diplostraca</taxon>
        <taxon>Cladocera</taxon>
        <taxon>Anomopoda</taxon>
        <taxon>Daphniidae</taxon>
        <taxon>Daphnia</taxon>
    </lineage>
</organism>
<dbReference type="EMBL" id="CAKKLH010000246">
    <property type="protein sequence ID" value="CAH0106975.1"/>
    <property type="molecule type" value="Genomic_DNA"/>
</dbReference>
<feature type="coiled-coil region" evidence="1">
    <location>
        <begin position="328"/>
        <end position="355"/>
    </location>
</feature>
<evidence type="ECO:0000256" key="1">
    <source>
        <dbReference type="SAM" id="Coils"/>
    </source>
</evidence>
<dbReference type="OrthoDB" id="8948150at2759"/>
<keyword evidence="1" id="KW-0175">Coiled coil</keyword>
<evidence type="ECO:0000313" key="3">
    <source>
        <dbReference type="EMBL" id="CAH0106975.1"/>
    </source>
</evidence>
<evidence type="ECO:0000259" key="2">
    <source>
        <dbReference type="Pfam" id="PF21787"/>
    </source>
</evidence>
<accession>A0A8J2S0Q2</accession>
<dbReference type="Proteomes" id="UP000789390">
    <property type="component" value="Unassembled WGS sequence"/>
</dbReference>
<gene>
    <name evidence="3" type="ORF">DGAL_LOCUS10258</name>
</gene>